<gene>
    <name evidence="2" type="ORF">KL86SPO_70301</name>
</gene>
<protein>
    <recommendedName>
        <fullName evidence="1">Amidohydrolase 3 domain-containing protein</fullName>
    </recommendedName>
</protein>
<dbReference type="RefSeq" id="WP_075756997.1">
    <property type="nucleotide sequence ID" value="NZ_LT608335.1"/>
</dbReference>
<dbReference type="InterPro" id="IPR033932">
    <property type="entry name" value="YtcJ-like"/>
</dbReference>
<proteinExistence type="predicted"/>
<dbReference type="Gene3D" id="2.30.40.10">
    <property type="entry name" value="Urease, subunit C, domain 1"/>
    <property type="match status" value="1"/>
</dbReference>
<accession>A0A212M0W2</accession>
<dbReference type="PANTHER" id="PTHR22642">
    <property type="entry name" value="IMIDAZOLONEPROPIONASE"/>
    <property type="match status" value="1"/>
</dbReference>
<dbReference type="GO" id="GO:0016810">
    <property type="term" value="F:hydrolase activity, acting on carbon-nitrogen (but not peptide) bonds"/>
    <property type="evidence" value="ECO:0007669"/>
    <property type="project" value="InterPro"/>
</dbReference>
<organism evidence="2">
    <name type="scientific">uncultured Sporomusa sp</name>
    <dbReference type="NCBI Taxonomy" id="307249"/>
    <lineage>
        <taxon>Bacteria</taxon>
        <taxon>Bacillati</taxon>
        <taxon>Bacillota</taxon>
        <taxon>Negativicutes</taxon>
        <taxon>Selenomonadales</taxon>
        <taxon>Sporomusaceae</taxon>
        <taxon>Sporomusa</taxon>
        <taxon>environmental samples</taxon>
    </lineage>
</organism>
<dbReference type="PANTHER" id="PTHR22642:SF2">
    <property type="entry name" value="PROTEIN LONG AFTER FAR-RED 3"/>
    <property type="match status" value="1"/>
</dbReference>
<sequence>MLQKFLADIVFVNGAVYTADAQDTVCQAVAVKGDKIIAVGSDEQIGTYAGEHTERIDLQGRMLIPGMIDSHIHPPGIALAELYEVQLFGINSLEGYLEAIKNFITRNPGIKAVFGLGWLWSAFSGEEALKGPRKEHLDTVAPDIPVALRAMDGHSWWLNSRALAVSGITRDTQAPEGGIIEKDASGEPWGILKESAIWLSLQPSHTPAEYIEGIHAFQRKMHSLGITGVLSIMGNAREPIMQAWDTLQQQGNLALHVRGAVMVQPREPLQAQFEVIDQIKEQYHSPNFQITTAKFFADGVVEGVTSYLLTPYAQAAGKGSDYCGEFLWDQDRLNEAFCLANQRGLQIHVHSTGDAATRQVLDSFAAIRSQVPAGDFRNTITHLQLVDQADIPRFKELQVIASVQPYWHFKSPNWWKYVDYRILGERAEYEYPLRSFLDQGVIIASSSDYSITPVPNPLFAIETGVTRNMYSGPALGVEDITDMDDARYLLNKAERIPVREMIKSFTINGAYALFIEQQTGSVEVGKQADMVVLDRDLLSINPVDIDKVKVDMTFFAGKLVYRR</sequence>
<evidence type="ECO:0000313" key="2">
    <source>
        <dbReference type="EMBL" id="SCM83443.1"/>
    </source>
</evidence>
<dbReference type="Pfam" id="PF07969">
    <property type="entry name" value="Amidohydro_3"/>
    <property type="match status" value="1"/>
</dbReference>
<dbReference type="SUPFAM" id="SSF51338">
    <property type="entry name" value="Composite domain of metallo-dependent hydrolases"/>
    <property type="match status" value="1"/>
</dbReference>
<dbReference type="SUPFAM" id="SSF51556">
    <property type="entry name" value="Metallo-dependent hydrolases"/>
    <property type="match status" value="1"/>
</dbReference>
<name>A0A212M0W2_9FIRM</name>
<evidence type="ECO:0000259" key="1">
    <source>
        <dbReference type="Pfam" id="PF07969"/>
    </source>
</evidence>
<reference evidence="2" key="1">
    <citation type="submission" date="2016-08" db="EMBL/GenBank/DDBJ databases">
        <authorList>
            <person name="Seilhamer J.J."/>
        </authorList>
    </citation>
    <scope>NUCLEOTIDE SEQUENCE</scope>
    <source>
        <strain evidence="2">86</strain>
    </source>
</reference>
<dbReference type="InterPro" id="IPR032466">
    <property type="entry name" value="Metal_Hydrolase"/>
</dbReference>
<dbReference type="CDD" id="cd01300">
    <property type="entry name" value="YtcJ_like"/>
    <property type="match status" value="1"/>
</dbReference>
<dbReference type="AlphaFoldDB" id="A0A212M0W2"/>
<dbReference type="Gene3D" id="3.10.310.70">
    <property type="match status" value="1"/>
</dbReference>
<dbReference type="InterPro" id="IPR013108">
    <property type="entry name" value="Amidohydro_3"/>
</dbReference>
<dbReference type="InterPro" id="IPR011059">
    <property type="entry name" value="Metal-dep_hydrolase_composite"/>
</dbReference>
<feature type="domain" description="Amidohydrolase 3" evidence="1">
    <location>
        <begin position="56"/>
        <end position="561"/>
    </location>
</feature>
<dbReference type="Gene3D" id="3.20.20.140">
    <property type="entry name" value="Metal-dependent hydrolases"/>
    <property type="match status" value="1"/>
</dbReference>
<dbReference type="EMBL" id="FMJE01000007">
    <property type="protein sequence ID" value="SCM83443.1"/>
    <property type="molecule type" value="Genomic_DNA"/>
</dbReference>